<dbReference type="KEGG" id="hir:HETIRDRAFT_181126"/>
<dbReference type="HOGENOM" id="CLU_3242271_0_0_1"/>
<organism evidence="2 3">
    <name type="scientific">Heterobasidion irregulare (strain TC 32-1)</name>
    <dbReference type="NCBI Taxonomy" id="747525"/>
    <lineage>
        <taxon>Eukaryota</taxon>
        <taxon>Fungi</taxon>
        <taxon>Dikarya</taxon>
        <taxon>Basidiomycota</taxon>
        <taxon>Agaricomycotina</taxon>
        <taxon>Agaricomycetes</taxon>
        <taxon>Russulales</taxon>
        <taxon>Bondarzewiaceae</taxon>
        <taxon>Heterobasidion</taxon>
        <taxon>Heterobasidion annosum species complex</taxon>
    </lineage>
</organism>
<keyword evidence="3" id="KW-1185">Reference proteome</keyword>
<dbReference type="RefSeq" id="XP_009548275.1">
    <property type="nucleotide sequence ID" value="XM_009549980.1"/>
</dbReference>
<evidence type="ECO:0000313" key="3">
    <source>
        <dbReference type="Proteomes" id="UP000030671"/>
    </source>
</evidence>
<accession>W4K1N0</accession>
<evidence type="ECO:0000256" key="1">
    <source>
        <dbReference type="SAM" id="MobiDB-lite"/>
    </source>
</evidence>
<dbReference type="EMBL" id="KI925460">
    <property type="protein sequence ID" value="ETW79712.1"/>
    <property type="molecule type" value="Genomic_DNA"/>
</dbReference>
<dbReference type="AlphaFoldDB" id="W4K1N0"/>
<dbReference type="InParanoid" id="W4K1N0"/>
<dbReference type="GO" id="GO:0000772">
    <property type="term" value="F:mating pheromone activity"/>
    <property type="evidence" value="ECO:0007669"/>
    <property type="project" value="InterPro"/>
</dbReference>
<name>W4K1N0_HETIT</name>
<proteinExistence type="predicted"/>
<dbReference type="Pfam" id="PF08015">
    <property type="entry name" value="Pheromone"/>
    <property type="match status" value="1"/>
</dbReference>
<protein>
    <submittedName>
        <fullName evidence="2">B mating type pheromone</fullName>
    </submittedName>
</protein>
<dbReference type="GO" id="GO:0016020">
    <property type="term" value="C:membrane"/>
    <property type="evidence" value="ECO:0007669"/>
    <property type="project" value="InterPro"/>
</dbReference>
<dbReference type="Proteomes" id="UP000030671">
    <property type="component" value="Unassembled WGS sequence"/>
</dbReference>
<dbReference type="InterPro" id="IPR012597">
    <property type="entry name" value="Pheromone"/>
</dbReference>
<evidence type="ECO:0000313" key="2">
    <source>
        <dbReference type="EMBL" id="ETW79712.1"/>
    </source>
</evidence>
<dbReference type="GeneID" id="20668577"/>
<reference evidence="2 3" key="1">
    <citation type="journal article" date="2012" name="New Phytol.">
        <title>Insight into trade-off between wood decay and parasitism from the genome of a fungal forest pathogen.</title>
        <authorList>
            <person name="Olson A."/>
            <person name="Aerts A."/>
            <person name="Asiegbu F."/>
            <person name="Belbahri L."/>
            <person name="Bouzid O."/>
            <person name="Broberg A."/>
            <person name="Canback B."/>
            <person name="Coutinho P.M."/>
            <person name="Cullen D."/>
            <person name="Dalman K."/>
            <person name="Deflorio G."/>
            <person name="van Diepen L.T."/>
            <person name="Dunand C."/>
            <person name="Duplessis S."/>
            <person name="Durling M."/>
            <person name="Gonthier P."/>
            <person name="Grimwood J."/>
            <person name="Fossdal C.G."/>
            <person name="Hansson D."/>
            <person name="Henrissat B."/>
            <person name="Hietala A."/>
            <person name="Himmelstrand K."/>
            <person name="Hoffmeister D."/>
            <person name="Hogberg N."/>
            <person name="James T.Y."/>
            <person name="Karlsson M."/>
            <person name="Kohler A."/>
            <person name="Kues U."/>
            <person name="Lee Y.H."/>
            <person name="Lin Y.C."/>
            <person name="Lind M."/>
            <person name="Lindquist E."/>
            <person name="Lombard V."/>
            <person name="Lucas S."/>
            <person name="Lunden K."/>
            <person name="Morin E."/>
            <person name="Murat C."/>
            <person name="Park J."/>
            <person name="Raffaello T."/>
            <person name="Rouze P."/>
            <person name="Salamov A."/>
            <person name="Schmutz J."/>
            <person name="Solheim H."/>
            <person name="Stahlberg J."/>
            <person name="Velez H."/>
            <person name="de Vries R.P."/>
            <person name="Wiebenga A."/>
            <person name="Woodward S."/>
            <person name="Yakovlev I."/>
            <person name="Garbelotto M."/>
            <person name="Martin F."/>
            <person name="Grigoriev I.V."/>
            <person name="Stenlid J."/>
        </authorList>
    </citation>
    <scope>NUCLEOTIDE SEQUENCE [LARGE SCALE GENOMIC DNA]</scope>
    <source>
        <strain evidence="2 3">TC 32-1</strain>
    </source>
</reference>
<sequence length="43" mass="4590">MDSFSSILFTATSTSADATEEPQTQLPVDNERGGTVYSYCVVA</sequence>
<feature type="region of interest" description="Disordered" evidence="1">
    <location>
        <begin position="1"/>
        <end position="30"/>
    </location>
</feature>
<gene>
    <name evidence="2" type="ORF">HETIRDRAFT_181126</name>
</gene>